<reference evidence="3" key="2">
    <citation type="submission" date="2019-01" db="EMBL/GenBank/DDBJ databases">
        <title>Sinorhodobacter populi sp. nov. isolated from the symptomatic bark tissue of Populus euramericana canker.</title>
        <authorList>
            <person name="Li Y."/>
        </authorList>
    </citation>
    <scope>NUCLEOTIDE SEQUENCE [LARGE SCALE GENOMIC DNA]</scope>
    <source>
        <strain evidence="3">CGMCC 1.12963</strain>
    </source>
</reference>
<organism evidence="2 3">
    <name type="scientific">Paenirhodobacter huangdaonensis</name>
    <dbReference type="NCBI Taxonomy" id="2501515"/>
    <lineage>
        <taxon>Bacteria</taxon>
        <taxon>Pseudomonadati</taxon>
        <taxon>Pseudomonadota</taxon>
        <taxon>Alphaproteobacteria</taxon>
        <taxon>Rhodobacterales</taxon>
        <taxon>Rhodobacter group</taxon>
        <taxon>Paenirhodobacter</taxon>
    </lineage>
</organism>
<protein>
    <submittedName>
        <fullName evidence="2">Uncharacterized protein</fullName>
    </submittedName>
</protein>
<feature type="region of interest" description="Disordered" evidence="1">
    <location>
        <begin position="1"/>
        <end position="20"/>
    </location>
</feature>
<dbReference type="RefSeq" id="WP_128157915.1">
    <property type="nucleotide sequence ID" value="NZ_JBHSOM010000024.1"/>
</dbReference>
<dbReference type="EMBL" id="SAVA01000018">
    <property type="protein sequence ID" value="RWR47710.1"/>
    <property type="molecule type" value="Genomic_DNA"/>
</dbReference>
<dbReference type="Proteomes" id="UP000288071">
    <property type="component" value="Unassembled WGS sequence"/>
</dbReference>
<name>A0A3S3LVH0_9RHOB</name>
<evidence type="ECO:0000313" key="3">
    <source>
        <dbReference type="Proteomes" id="UP000288071"/>
    </source>
</evidence>
<dbReference type="AlphaFoldDB" id="A0A3S3LVH0"/>
<gene>
    <name evidence="2" type="ORF">EOW66_19130</name>
</gene>
<evidence type="ECO:0000256" key="1">
    <source>
        <dbReference type="SAM" id="MobiDB-lite"/>
    </source>
</evidence>
<keyword evidence="3" id="KW-1185">Reference proteome</keyword>
<proteinExistence type="predicted"/>
<reference evidence="2 3" key="1">
    <citation type="submission" date="2019-01" db="EMBL/GenBank/DDBJ databases">
        <title>Sinorhodobacter populi sp. nov. isolated from the symptomatic bark tissue of Populus euramericana canker.</title>
        <authorList>
            <person name="Xu G."/>
        </authorList>
    </citation>
    <scope>NUCLEOTIDE SEQUENCE [LARGE SCALE GENOMIC DNA]</scope>
    <source>
        <strain evidence="2 3">CGMCC 1.12963</strain>
    </source>
</reference>
<sequence length="74" mass="7746">MLTGVEGMVDLPGPDHEKASPAIARSDLPAFLRSDLKIAYMSGWPKADWTFAPSGEPLAAVCYLIGADLGGSPD</sequence>
<evidence type="ECO:0000313" key="2">
    <source>
        <dbReference type="EMBL" id="RWR47710.1"/>
    </source>
</evidence>
<accession>A0A3S3LVH0</accession>
<comment type="caution">
    <text evidence="2">The sequence shown here is derived from an EMBL/GenBank/DDBJ whole genome shotgun (WGS) entry which is preliminary data.</text>
</comment>